<dbReference type="OrthoDB" id="3927710at2759"/>
<dbReference type="EMBL" id="ML994708">
    <property type="protein sequence ID" value="KAF2176493.1"/>
    <property type="molecule type" value="Genomic_DNA"/>
</dbReference>
<name>A0A6A6DBU9_9PEZI</name>
<dbReference type="Proteomes" id="UP000800200">
    <property type="component" value="Unassembled WGS sequence"/>
</dbReference>
<accession>A0A6A6DBU9</accession>
<proteinExistence type="predicted"/>
<feature type="compositionally biased region" description="Basic and acidic residues" evidence="1">
    <location>
        <begin position="113"/>
        <end position="154"/>
    </location>
</feature>
<dbReference type="AlphaFoldDB" id="A0A6A6DBU9"/>
<reference evidence="2" key="1">
    <citation type="journal article" date="2020" name="Stud. Mycol.">
        <title>101 Dothideomycetes genomes: a test case for predicting lifestyles and emergence of pathogens.</title>
        <authorList>
            <person name="Haridas S."/>
            <person name="Albert R."/>
            <person name="Binder M."/>
            <person name="Bloem J."/>
            <person name="Labutti K."/>
            <person name="Salamov A."/>
            <person name="Andreopoulos B."/>
            <person name="Baker S."/>
            <person name="Barry K."/>
            <person name="Bills G."/>
            <person name="Bluhm B."/>
            <person name="Cannon C."/>
            <person name="Castanera R."/>
            <person name="Culley D."/>
            <person name="Daum C."/>
            <person name="Ezra D."/>
            <person name="Gonzalez J."/>
            <person name="Henrissat B."/>
            <person name="Kuo A."/>
            <person name="Liang C."/>
            <person name="Lipzen A."/>
            <person name="Lutzoni F."/>
            <person name="Magnuson J."/>
            <person name="Mondo S."/>
            <person name="Nolan M."/>
            <person name="Ohm R."/>
            <person name="Pangilinan J."/>
            <person name="Park H.-J."/>
            <person name="Ramirez L."/>
            <person name="Alfaro M."/>
            <person name="Sun H."/>
            <person name="Tritt A."/>
            <person name="Yoshinaga Y."/>
            <person name="Zwiers L.-H."/>
            <person name="Turgeon B."/>
            <person name="Goodwin S."/>
            <person name="Spatafora J."/>
            <person name="Crous P."/>
            <person name="Grigoriev I."/>
        </authorList>
    </citation>
    <scope>NUCLEOTIDE SEQUENCE</scope>
    <source>
        <strain evidence="2">CBS 207.26</strain>
    </source>
</reference>
<protein>
    <submittedName>
        <fullName evidence="2">Uncharacterized protein</fullName>
    </submittedName>
</protein>
<evidence type="ECO:0000256" key="1">
    <source>
        <dbReference type="SAM" id="MobiDB-lite"/>
    </source>
</evidence>
<gene>
    <name evidence="2" type="ORF">K469DRAFT_698453</name>
</gene>
<evidence type="ECO:0000313" key="2">
    <source>
        <dbReference type="EMBL" id="KAF2176493.1"/>
    </source>
</evidence>
<keyword evidence="3" id="KW-1185">Reference proteome</keyword>
<organism evidence="2 3">
    <name type="scientific">Zopfia rhizophila CBS 207.26</name>
    <dbReference type="NCBI Taxonomy" id="1314779"/>
    <lineage>
        <taxon>Eukaryota</taxon>
        <taxon>Fungi</taxon>
        <taxon>Dikarya</taxon>
        <taxon>Ascomycota</taxon>
        <taxon>Pezizomycotina</taxon>
        <taxon>Dothideomycetes</taxon>
        <taxon>Dothideomycetes incertae sedis</taxon>
        <taxon>Zopfiaceae</taxon>
        <taxon>Zopfia</taxon>
    </lineage>
</organism>
<evidence type="ECO:0000313" key="3">
    <source>
        <dbReference type="Proteomes" id="UP000800200"/>
    </source>
</evidence>
<sequence length="161" mass="18371">MSPPLNPAELYDIKKALKYYQYDVEEEDLKANDFKWLLQFVGALLKYVEYQKGIIFEQADGLRELGVSMDTLKKEVGAFMRKRKASGEIEGGEGRSKRVKSGFDNDGGSQKRSRSEDSKDEGGRSKRMRRSESKNDAGRPKRSHGEETEDEGGKSKRRRRA</sequence>
<feature type="region of interest" description="Disordered" evidence="1">
    <location>
        <begin position="82"/>
        <end position="161"/>
    </location>
</feature>